<evidence type="ECO:0000313" key="6">
    <source>
        <dbReference type="EMBL" id="BDI32849.1"/>
    </source>
</evidence>
<keyword evidence="4" id="KW-0378">Hydrolase</keyword>
<dbReference type="InterPro" id="IPR037094">
    <property type="entry name" value="Glyco_hydro_38_cen_sf"/>
</dbReference>
<dbReference type="Gene3D" id="3.20.110.10">
    <property type="entry name" value="Glycoside hydrolase 38, N terminal domain"/>
    <property type="match status" value="1"/>
</dbReference>
<dbReference type="GO" id="GO:0046872">
    <property type="term" value="F:metal ion binding"/>
    <property type="evidence" value="ECO:0007669"/>
    <property type="project" value="UniProtKB-KW"/>
</dbReference>
<dbReference type="InterPro" id="IPR011330">
    <property type="entry name" value="Glyco_hydro/deAcase_b/a-brl"/>
</dbReference>
<dbReference type="Gene3D" id="1.20.1270.50">
    <property type="entry name" value="Glycoside hydrolase family 38, central domain"/>
    <property type="match status" value="1"/>
</dbReference>
<evidence type="ECO:0000313" key="7">
    <source>
        <dbReference type="Proteomes" id="UP000287394"/>
    </source>
</evidence>
<evidence type="ECO:0000256" key="5">
    <source>
        <dbReference type="ARBA" id="ARBA00023295"/>
    </source>
</evidence>
<dbReference type="OrthoDB" id="9772207at2"/>
<dbReference type="SMART" id="SM00872">
    <property type="entry name" value="Alpha-mann_mid"/>
    <property type="match status" value="1"/>
</dbReference>
<dbReference type="SUPFAM" id="SSF88688">
    <property type="entry name" value="Families 57/38 glycoside transferase middle domain"/>
    <property type="match status" value="1"/>
</dbReference>
<sequence length="1443" mass="156119">MVVKNTRLAIPLALLLASVASSAHSQQAAKAPHPKVDVSKTDTLYLVGYAHLDTQWRWSYPQVIRDFLPDTLHNNFHLFDLYPDYVFNFSGSRRYEMMKEYYPADYAKLKTYVKSGQWFPCGSSVDEGDANVPSEESLVRHTLYGNHYFQREFGVTSHEFMLPDCFGFPFALPTILNHCGVQGFSTQKLTWGSAVGIPFKVGTWEGPDGSSVIAAFDPGSYNAGFKEDLSQNTSWLARIQNTRKLSGAGVDYHYYGVGDRGGSPDETSVKWMEKSIVGTGPVHVVSSNAEEMFRALTPDQTSKLPRYKGELLLTQHSAGSITSEAYMKRWNRKNELLADAAERASVAAMWLGGADYPSDRLYQAWDLVLGSQMHDMLPGTSLPKAYEFCWNDELLALNQFAAVTQNAVGSVSSALDTRVSGAALVVYNPLSISREDVVEASVKTPASALQVYGPDGKPVPTQVVGRDGSSLKILFLAKAPSTGYVVYDARPTSALAPGTGSLKIDSRTIENAQYKVTLNDAGDIASIYDKKNGREALKSPARLAFQYHNPSAFPAWNMDWDDAKLPPRAFVDGAATIKVVEAGPVRVALEVTREKDGSKFVQRIRLSSGPAGDRIEVANKIDWRTHESALKASFTLPDGNPEATYDLQVGAIERGNNDPKKYEVPQHQWFDLTGADGKYGVAVLNDSKFGSDKPDDNTVRLTLLYSPGVRSGYQDQATQDFGKHDILYAIAPHAGDWRSGDVPWRAKRLNQPLLAFQSEPHPGALGKTFSLAALNTPQVQIVAIKKAEDSNEIVVRLRELEGKDAQNVQLRFAGRILSAREVTGQEAPMRGAVNLKNGVLTTSVKGYGLRAFAVTLAPSKPAMALLISSVARDFFFPLPLRYDLDAVSGNTGAADGAFDSEGRSLPGEQLPKTIVNGGVPFKLGPTGAGAKNALIAHGQTLAIPAGADHVYILAAATQDTPTNFVIGGHSIPTTVENWTGYVGQWDNRAWAGDVPELTYDWRNAYAGLTPGYVKTSEVAWFSSHRHNAKGANDLYQYSYLFKYGFAVPKGAKTLTLPNDSHVRIFAVTAAHNPADSVRPAQPLYDTLADHKSTDGPEITPSAGSFHDATQISLNPPLYWNANTLRYTLDGSKPGLTSPLYAGPITLNKPTTVTAAEVQPDGAVGAVSVAKLDIQDTTPPTIAAAEALQGLGKANVRFSEPVTKESAEDVSHYKFAGNVQVQSAALNATATGVELTLNAPLPLGQTTDLTVSGVRDASPAGNALAPQTLAIAPGGIVFTSPALTDHTPQIFKPANLPVHGSDPWTINLFCKVDKQPENRTIIAGFGNASDGASGTGRYIAKFANGLHFWSANQDVDTDVPLDLGAWQMITATYDGAALHLYKNGAPIGENDLKLSDDVAEVHVYPKDAWDKQRVFDGDIRDFTIWKRALSADSVQSLWRSGKGQ</sequence>
<organism evidence="6 7">
    <name type="scientific">Capsulimonas corticalis</name>
    <dbReference type="NCBI Taxonomy" id="2219043"/>
    <lineage>
        <taxon>Bacteria</taxon>
        <taxon>Bacillati</taxon>
        <taxon>Armatimonadota</taxon>
        <taxon>Armatimonadia</taxon>
        <taxon>Capsulimonadales</taxon>
        <taxon>Capsulimonadaceae</taxon>
        <taxon>Capsulimonas</taxon>
    </lineage>
</organism>
<dbReference type="InterPro" id="IPR000602">
    <property type="entry name" value="Glyco_hydro_38_N"/>
</dbReference>
<reference evidence="6 7" key="1">
    <citation type="journal article" date="2019" name="Int. J. Syst. Evol. Microbiol.">
        <title>Capsulimonas corticalis gen. nov., sp. nov., an aerobic capsulated bacterium, of a novel bacterial order, Capsulimonadales ord. nov., of the class Armatimonadia of the phylum Armatimonadetes.</title>
        <authorList>
            <person name="Li J."/>
            <person name="Kudo C."/>
            <person name="Tonouchi A."/>
        </authorList>
    </citation>
    <scope>NUCLEOTIDE SEQUENCE [LARGE SCALE GENOMIC DNA]</scope>
    <source>
        <strain evidence="6 7">AX-7</strain>
    </source>
</reference>
<dbReference type="CDD" id="cd10789">
    <property type="entry name" value="GH38N_AMII_ER_cytosolic"/>
    <property type="match status" value="1"/>
</dbReference>
<dbReference type="GO" id="GO:0004559">
    <property type="term" value="F:alpha-mannosidase activity"/>
    <property type="evidence" value="ECO:0007669"/>
    <property type="project" value="InterPro"/>
</dbReference>
<dbReference type="Gene3D" id="2.60.40.1180">
    <property type="entry name" value="Golgi alpha-mannosidase II"/>
    <property type="match status" value="1"/>
</dbReference>
<evidence type="ECO:0000256" key="1">
    <source>
        <dbReference type="ARBA" id="ARBA00009792"/>
    </source>
</evidence>
<evidence type="ECO:0000256" key="4">
    <source>
        <dbReference type="ARBA" id="ARBA00022801"/>
    </source>
</evidence>
<evidence type="ECO:0000256" key="3">
    <source>
        <dbReference type="ARBA" id="ARBA00022729"/>
    </source>
</evidence>
<dbReference type="GO" id="GO:0009313">
    <property type="term" value="P:oligosaccharide catabolic process"/>
    <property type="evidence" value="ECO:0007669"/>
    <property type="project" value="TreeGrafter"/>
</dbReference>
<dbReference type="EMBL" id="AP025739">
    <property type="protein sequence ID" value="BDI32849.1"/>
    <property type="molecule type" value="Genomic_DNA"/>
</dbReference>
<comment type="similarity">
    <text evidence="1">Belongs to the glycosyl hydrolase 38 family.</text>
</comment>
<keyword evidence="7" id="KW-1185">Reference proteome</keyword>
<keyword evidence="5" id="KW-0326">Glycosidase</keyword>
<accession>A0A402CPY3</accession>
<dbReference type="InterPro" id="IPR026876">
    <property type="entry name" value="Fn3_assoc_repeat"/>
</dbReference>
<dbReference type="GO" id="GO:0030246">
    <property type="term" value="F:carbohydrate binding"/>
    <property type="evidence" value="ECO:0007669"/>
    <property type="project" value="InterPro"/>
</dbReference>
<name>A0A402CPY3_9BACT</name>
<dbReference type="InterPro" id="IPR013780">
    <property type="entry name" value="Glyco_hydro_b"/>
</dbReference>
<dbReference type="Pfam" id="PF13287">
    <property type="entry name" value="Fn3_assoc"/>
    <property type="match status" value="1"/>
</dbReference>
<dbReference type="InterPro" id="IPR014755">
    <property type="entry name" value="Cu-Rt/internalin_Ig-like"/>
</dbReference>
<dbReference type="GO" id="GO:0006013">
    <property type="term" value="P:mannose metabolic process"/>
    <property type="evidence" value="ECO:0007669"/>
    <property type="project" value="InterPro"/>
</dbReference>
<dbReference type="InterPro" id="IPR015341">
    <property type="entry name" value="Glyco_hydro_38_cen"/>
</dbReference>
<dbReference type="Pfam" id="PF13385">
    <property type="entry name" value="Laminin_G_3"/>
    <property type="match status" value="1"/>
</dbReference>
<dbReference type="InterPro" id="IPR028995">
    <property type="entry name" value="Glyco_hydro_57/38_cen_sf"/>
</dbReference>
<dbReference type="InterPro" id="IPR011682">
    <property type="entry name" value="Glyco_hydro_38_C"/>
</dbReference>
<dbReference type="InterPro" id="IPR027291">
    <property type="entry name" value="Glyco_hydro_38_N_sf"/>
</dbReference>
<dbReference type="PANTHER" id="PTHR46017:SF1">
    <property type="entry name" value="ALPHA-MANNOSIDASE 2C1"/>
    <property type="match status" value="1"/>
</dbReference>
<gene>
    <name evidence="6" type="ORF">CCAX7_49000</name>
</gene>
<dbReference type="SUPFAM" id="SSF88713">
    <property type="entry name" value="Glycoside hydrolase/deacetylase"/>
    <property type="match status" value="1"/>
</dbReference>
<keyword evidence="2" id="KW-0479">Metal-binding</keyword>
<dbReference type="InterPro" id="IPR011013">
    <property type="entry name" value="Gal_mutarotase_sf_dom"/>
</dbReference>
<dbReference type="Pfam" id="PF07748">
    <property type="entry name" value="Glyco_hydro_38C"/>
    <property type="match status" value="1"/>
</dbReference>
<dbReference type="PANTHER" id="PTHR46017">
    <property type="entry name" value="ALPHA-MANNOSIDASE 2C1"/>
    <property type="match status" value="1"/>
</dbReference>
<dbReference type="SUPFAM" id="SSF74650">
    <property type="entry name" value="Galactose mutarotase-like"/>
    <property type="match status" value="1"/>
</dbReference>
<dbReference type="Gene3D" id="2.60.40.1220">
    <property type="match status" value="1"/>
</dbReference>
<dbReference type="KEGG" id="ccot:CCAX7_49000"/>
<dbReference type="Pfam" id="PF09261">
    <property type="entry name" value="Alpha-mann_mid"/>
    <property type="match status" value="1"/>
</dbReference>
<dbReference type="InterPro" id="IPR013320">
    <property type="entry name" value="ConA-like_dom_sf"/>
</dbReference>
<evidence type="ECO:0000256" key="2">
    <source>
        <dbReference type="ARBA" id="ARBA00022723"/>
    </source>
</evidence>
<dbReference type="Gene3D" id="2.60.120.200">
    <property type="match status" value="1"/>
</dbReference>
<dbReference type="Pfam" id="PF01074">
    <property type="entry name" value="Glyco_hydro_38N"/>
    <property type="match status" value="1"/>
</dbReference>
<dbReference type="RefSeq" id="WP_119319457.1">
    <property type="nucleotide sequence ID" value="NZ_AP025739.1"/>
</dbReference>
<protein>
    <submittedName>
        <fullName evidence="6">Uncharacterized protein</fullName>
    </submittedName>
</protein>
<dbReference type="InterPro" id="IPR041147">
    <property type="entry name" value="GH38_C"/>
</dbReference>
<keyword evidence="3" id="KW-0732">Signal</keyword>
<dbReference type="SUPFAM" id="SSF49899">
    <property type="entry name" value="Concanavalin A-like lectins/glucanases"/>
    <property type="match status" value="1"/>
</dbReference>
<proteinExistence type="inferred from homology"/>
<dbReference type="Gene3D" id="2.70.98.30">
    <property type="entry name" value="Golgi alpha-mannosidase II, domain 4"/>
    <property type="match status" value="1"/>
</dbReference>
<dbReference type="Pfam" id="PF17677">
    <property type="entry name" value="Glyco_hydro38C2"/>
    <property type="match status" value="1"/>
</dbReference>
<dbReference type="Proteomes" id="UP000287394">
    <property type="component" value="Chromosome"/>
</dbReference>